<sequence>MTVAAVTLASIAAVLEVGGIAWTVLDIRAARRNIALYLTLPRTVYGSAQATLGHVRMTAEGTVGTPTLEQRIGSLEAWRREIRVDLDQRDDKMTERLTKEFQNALKASEQTADDQFKKLRTYIEGSEQSVWGSYRGPIVLGAGVVVGLVANVLSSLT</sequence>
<dbReference type="EMBL" id="JBJVNE010000002">
    <property type="protein sequence ID" value="MFM9645546.1"/>
    <property type="molecule type" value="Genomic_DNA"/>
</dbReference>
<dbReference type="RefSeq" id="WP_369278875.1">
    <property type="nucleotide sequence ID" value="NZ_JBJVMW010000001.1"/>
</dbReference>
<proteinExistence type="predicted"/>
<gene>
    <name evidence="1" type="ORF">ACKI1S_05275</name>
</gene>
<organism evidence="1 2">
    <name type="scientific">Streptomyces galilaeus</name>
    <dbReference type="NCBI Taxonomy" id="33899"/>
    <lineage>
        <taxon>Bacteria</taxon>
        <taxon>Bacillati</taxon>
        <taxon>Actinomycetota</taxon>
        <taxon>Actinomycetes</taxon>
        <taxon>Kitasatosporales</taxon>
        <taxon>Streptomycetaceae</taxon>
        <taxon>Streptomyces</taxon>
    </lineage>
</organism>
<keyword evidence="2" id="KW-1185">Reference proteome</keyword>
<name>A0ABW9IAK5_STRGJ</name>
<comment type="caution">
    <text evidence="1">The sequence shown here is derived from an EMBL/GenBank/DDBJ whole genome shotgun (WGS) entry which is preliminary data.</text>
</comment>
<evidence type="ECO:0000313" key="1">
    <source>
        <dbReference type="EMBL" id="MFM9645546.1"/>
    </source>
</evidence>
<accession>A0ABW9IAK5</accession>
<reference evidence="1 2" key="1">
    <citation type="submission" date="2024-12" db="EMBL/GenBank/DDBJ databases">
        <title>Forecasting of Potato common scab and diversities of Pathogenic streptomyces spp. in china.</title>
        <authorList>
            <person name="Handique U."/>
            <person name="Wu J."/>
        </authorList>
    </citation>
    <scope>NUCLEOTIDE SEQUENCE [LARGE SCALE GENOMIC DNA]</scope>
    <source>
        <strain evidence="1 2">ZRIMU1585</strain>
    </source>
</reference>
<dbReference type="Proteomes" id="UP001631993">
    <property type="component" value="Unassembled WGS sequence"/>
</dbReference>
<protein>
    <submittedName>
        <fullName evidence="1">Uncharacterized protein</fullName>
    </submittedName>
</protein>
<evidence type="ECO:0000313" key="2">
    <source>
        <dbReference type="Proteomes" id="UP001631993"/>
    </source>
</evidence>